<evidence type="ECO:0000259" key="2">
    <source>
        <dbReference type="PROSITE" id="PS51352"/>
    </source>
</evidence>
<dbReference type="EMBL" id="JAFMYW010000002">
    <property type="protein sequence ID" value="MBO0949183.1"/>
    <property type="molecule type" value="Genomic_DNA"/>
</dbReference>
<feature type="signal peptide" evidence="1">
    <location>
        <begin position="1"/>
        <end position="20"/>
    </location>
</feature>
<dbReference type="InterPro" id="IPR036249">
    <property type="entry name" value="Thioredoxin-like_sf"/>
</dbReference>
<comment type="caution">
    <text evidence="3">The sequence shown here is derived from an EMBL/GenBank/DDBJ whole genome shotgun (WGS) entry which is preliminary data.</text>
</comment>
<evidence type="ECO:0000313" key="4">
    <source>
        <dbReference type="Proteomes" id="UP000664628"/>
    </source>
</evidence>
<proteinExistence type="predicted"/>
<dbReference type="PANTHER" id="PTHR42852">
    <property type="entry name" value="THIOL:DISULFIDE INTERCHANGE PROTEIN DSBE"/>
    <property type="match status" value="1"/>
</dbReference>
<reference evidence="3 4" key="1">
    <citation type="submission" date="2021-03" db="EMBL/GenBank/DDBJ databases">
        <title>Fibrella sp. HMF5405 genome sequencing and assembly.</title>
        <authorList>
            <person name="Kang H."/>
            <person name="Kim H."/>
            <person name="Bae S."/>
            <person name="Joh K."/>
        </authorList>
    </citation>
    <scope>NUCLEOTIDE SEQUENCE [LARGE SCALE GENOMIC DNA]</scope>
    <source>
        <strain evidence="3 4">HMF5405</strain>
    </source>
</reference>
<sequence>MTRITRLMACLLSSYASSFAQSPTIIPVQPAPGDCLTITYPIGPSSALDGREAIYARLTTFLQDGAVQKSHVRLGERGSSRSAIVCLPPQAASFKVDFYTLNKEDVGAAQQQLVYDPVQHRPVQSAYLEALFTEHPDSIFQQEIKAYPANYLAYARYINVLAMLSSSEATTLKIKGLLTQLKKERTMTAGLLSALCVGQVKTGQWAAGKESLLELFEHFPAAPETAFALSIYGYEYYKRSGQEIEADVRQRLKQLFIQYPDGALAGSENVFRYLQTETDVPTAAFERALKPLYATDRVQYHSLTNLPELYLARREHLDSARALLLRGIQRFQDGTINHQYRLTSQHYQLHVPYMLLTLARIDLIGSQTQQAITHASAGLQLVAGGNAEGNFKPSLLALRAQAYQLGGNLNLALADYQQLYKLGHPGALDSLRSLFGRCQLKAKSVEELIGTRPASAAPGSTAEQPRLPNFVGTNRQGKRVSLSDYKQKLVVINVWSTGCGPCIAEMPRLNTLVKQFAHRSDVVFLAVTADEPQRIETLLKKHAFTYQILTGVSKLTDALDTNVLPVHLIVGRQGELLHRSLGARPDIDQHLAQLLQVHL</sequence>
<keyword evidence="1" id="KW-0732">Signal</keyword>
<dbReference type="PANTHER" id="PTHR42852:SF13">
    <property type="entry name" value="PROTEIN DIPZ"/>
    <property type="match status" value="1"/>
</dbReference>
<feature type="chain" id="PRO_5046621172" evidence="1">
    <location>
        <begin position="21"/>
        <end position="599"/>
    </location>
</feature>
<gene>
    <name evidence="3" type="ORF">J2I46_11360</name>
</gene>
<dbReference type="PROSITE" id="PS51352">
    <property type="entry name" value="THIOREDOXIN_2"/>
    <property type="match status" value="1"/>
</dbReference>
<name>A0ABS3JIE4_9BACT</name>
<dbReference type="InterPro" id="IPR000866">
    <property type="entry name" value="AhpC/TSA"/>
</dbReference>
<dbReference type="InterPro" id="IPR013766">
    <property type="entry name" value="Thioredoxin_domain"/>
</dbReference>
<organism evidence="3 4">
    <name type="scientific">Fibrella forsythiae</name>
    <dbReference type="NCBI Taxonomy" id="2817061"/>
    <lineage>
        <taxon>Bacteria</taxon>
        <taxon>Pseudomonadati</taxon>
        <taxon>Bacteroidota</taxon>
        <taxon>Cytophagia</taxon>
        <taxon>Cytophagales</taxon>
        <taxon>Spirosomataceae</taxon>
        <taxon>Fibrella</taxon>
    </lineage>
</organism>
<evidence type="ECO:0000313" key="3">
    <source>
        <dbReference type="EMBL" id="MBO0949183.1"/>
    </source>
</evidence>
<accession>A0ABS3JIE4</accession>
<dbReference type="Proteomes" id="UP000664628">
    <property type="component" value="Unassembled WGS sequence"/>
</dbReference>
<dbReference type="CDD" id="cd02966">
    <property type="entry name" value="TlpA_like_family"/>
    <property type="match status" value="1"/>
</dbReference>
<dbReference type="Pfam" id="PF00578">
    <property type="entry name" value="AhpC-TSA"/>
    <property type="match status" value="1"/>
</dbReference>
<keyword evidence="4" id="KW-1185">Reference proteome</keyword>
<dbReference type="InterPro" id="IPR050553">
    <property type="entry name" value="Thioredoxin_ResA/DsbE_sf"/>
</dbReference>
<evidence type="ECO:0000256" key="1">
    <source>
        <dbReference type="SAM" id="SignalP"/>
    </source>
</evidence>
<dbReference type="Gene3D" id="3.40.30.10">
    <property type="entry name" value="Glutaredoxin"/>
    <property type="match status" value="1"/>
</dbReference>
<dbReference type="SUPFAM" id="SSF52833">
    <property type="entry name" value="Thioredoxin-like"/>
    <property type="match status" value="1"/>
</dbReference>
<feature type="domain" description="Thioredoxin" evidence="2">
    <location>
        <begin position="461"/>
        <end position="599"/>
    </location>
</feature>
<protein>
    <submittedName>
        <fullName evidence="3">TlpA family protein disulfide reductase</fullName>
    </submittedName>
</protein>
<dbReference type="RefSeq" id="WP_207329109.1">
    <property type="nucleotide sequence ID" value="NZ_JAFMYW010000002.1"/>
</dbReference>